<dbReference type="Pfam" id="PF12796">
    <property type="entry name" value="Ank_2"/>
    <property type="match status" value="2"/>
</dbReference>
<name>W9WMW8_9EURO</name>
<dbReference type="GeneID" id="19192259"/>
<dbReference type="HOGENOM" id="CLU_1421294_0_0_1"/>
<evidence type="ECO:0000256" key="2">
    <source>
        <dbReference type="ARBA" id="ARBA00023043"/>
    </source>
</evidence>
<protein>
    <submittedName>
        <fullName evidence="4">Uncharacterized protein</fullName>
    </submittedName>
</protein>
<keyword evidence="2 3" id="KW-0040">ANK repeat</keyword>
<accession>W9WMW8</accession>
<keyword evidence="5" id="KW-1185">Reference proteome</keyword>
<dbReference type="eggNOG" id="KOG0504">
    <property type="taxonomic scope" value="Eukaryota"/>
</dbReference>
<dbReference type="EMBL" id="AMGX01000011">
    <property type="protein sequence ID" value="EXJ69517.1"/>
    <property type="molecule type" value="Genomic_DNA"/>
</dbReference>
<dbReference type="PROSITE" id="PS50297">
    <property type="entry name" value="ANK_REP_REGION"/>
    <property type="match status" value="2"/>
</dbReference>
<feature type="repeat" description="ANK" evidence="3">
    <location>
        <begin position="95"/>
        <end position="127"/>
    </location>
</feature>
<proteinExistence type="predicted"/>
<dbReference type="STRING" id="1182543.W9WMW8"/>
<comment type="caution">
    <text evidence="4">The sequence shown here is derived from an EMBL/GenBank/DDBJ whole genome shotgun (WGS) entry which is preliminary data.</text>
</comment>
<dbReference type="PANTHER" id="PTHR24198:SF194">
    <property type="entry name" value="INVERSIN-A"/>
    <property type="match status" value="1"/>
</dbReference>
<dbReference type="AlphaFoldDB" id="W9WMW8"/>
<dbReference type="InterPro" id="IPR036770">
    <property type="entry name" value="Ankyrin_rpt-contain_sf"/>
</dbReference>
<evidence type="ECO:0000256" key="1">
    <source>
        <dbReference type="ARBA" id="ARBA00022737"/>
    </source>
</evidence>
<dbReference type="PANTHER" id="PTHR24198">
    <property type="entry name" value="ANKYRIN REPEAT AND PROTEIN KINASE DOMAIN-CONTAINING PROTEIN"/>
    <property type="match status" value="1"/>
</dbReference>
<dbReference type="OrthoDB" id="4121247at2759"/>
<dbReference type="Proteomes" id="UP000019471">
    <property type="component" value="Unassembled WGS sequence"/>
</dbReference>
<reference evidence="4 5" key="1">
    <citation type="submission" date="2013-03" db="EMBL/GenBank/DDBJ databases">
        <title>The Genome Sequence of Cladophialophora psammophila CBS 110553.</title>
        <authorList>
            <consortium name="The Broad Institute Genomics Platform"/>
            <person name="Cuomo C."/>
            <person name="de Hoog S."/>
            <person name="Gorbushina A."/>
            <person name="Walker B."/>
            <person name="Young S.K."/>
            <person name="Zeng Q."/>
            <person name="Gargeya S."/>
            <person name="Fitzgerald M."/>
            <person name="Haas B."/>
            <person name="Abouelleil A."/>
            <person name="Allen A.W."/>
            <person name="Alvarado L."/>
            <person name="Arachchi H.M."/>
            <person name="Berlin A.M."/>
            <person name="Chapman S.B."/>
            <person name="Gainer-Dewar J."/>
            <person name="Goldberg J."/>
            <person name="Griggs A."/>
            <person name="Gujja S."/>
            <person name="Hansen M."/>
            <person name="Howarth C."/>
            <person name="Imamovic A."/>
            <person name="Ireland A."/>
            <person name="Larimer J."/>
            <person name="McCowan C."/>
            <person name="Murphy C."/>
            <person name="Pearson M."/>
            <person name="Poon T.W."/>
            <person name="Priest M."/>
            <person name="Roberts A."/>
            <person name="Saif S."/>
            <person name="Shea T."/>
            <person name="Sisk P."/>
            <person name="Sykes S."/>
            <person name="Wortman J."/>
            <person name="Nusbaum C."/>
            <person name="Birren B."/>
        </authorList>
    </citation>
    <scope>NUCLEOTIDE SEQUENCE [LARGE SCALE GENOMIC DNA]</scope>
    <source>
        <strain evidence="4 5">CBS 110553</strain>
    </source>
</reference>
<dbReference type="SUPFAM" id="SSF48403">
    <property type="entry name" value="Ankyrin repeat"/>
    <property type="match status" value="1"/>
</dbReference>
<dbReference type="InterPro" id="IPR002110">
    <property type="entry name" value="Ankyrin_rpt"/>
</dbReference>
<feature type="repeat" description="ANK" evidence="3">
    <location>
        <begin position="60"/>
        <end position="92"/>
    </location>
</feature>
<gene>
    <name evidence="4" type="ORF">A1O5_07553</name>
</gene>
<dbReference type="PROSITE" id="PS50088">
    <property type="entry name" value="ANK_REPEAT"/>
    <property type="match status" value="2"/>
</dbReference>
<evidence type="ECO:0000313" key="4">
    <source>
        <dbReference type="EMBL" id="EXJ69517.1"/>
    </source>
</evidence>
<dbReference type="Gene3D" id="1.25.40.20">
    <property type="entry name" value="Ankyrin repeat-containing domain"/>
    <property type="match status" value="1"/>
</dbReference>
<organism evidence="4 5">
    <name type="scientific">Cladophialophora psammophila CBS 110553</name>
    <dbReference type="NCBI Taxonomy" id="1182543"/>
    <lineage>
        <taxon>Eukaryota</taxon>
        <taxon>Fungi</taxon>
        <taxon>Dikarya</taxon>
        <taxon>Ascomycota</taxon>
        <taxon>Pezizomycotina</taxon>
        <taxon>Eurotiomycetes</taxon>
        <taxon>Chaetothyriomycetidae</taxon>
        <taxon>Chaetothyriales</taxon>
        <taxon>Herpotrichiellaceae</taxon>
        <taxon>Cladophialophora</taxon>
    </lineage>
</organism>
<keyword evidence="1" id="KW-0677">Repeat</keyword>
<sequence length="191" mass="21166">MDLLPASGVDVNHRHPRMDTPLQAALKHTDHEHRAVRLSCARRLIELGHKINAAPSCDKYGRTALQAAVETGDVEFVRYLLAEGAEVNAPAAPLFGVTALQAAAIKSYLRIAQILLEHGAHIDADPSPYGGRRAIDGAAERGRIDMAKLLLDNYDGPRPISEVCKSAVRYAREQNQWYMMEFLESYRPPQK</sequence>
<evidence type="ECO:0000256" key="3">
    <source>
        <dbReference type="PROSITE-ProRule" id="PRU00023"/>
    </source>
</evidence>
<dbReference type="RefSeq" id="XP_007746332.1">
    <property type="nucleotide sequence ID" value="XM_007748142.1"/>
</dbReference>
<dbReference type="SMART" id="SM00248">
    <property type="entry name" value="ANK"/>
    <property type="match status" value="4"/>
</dbReference>
<evidence type="ECO:0000313" key="5">
    <source>
        <dbReference type="Proteomes" id="UP000019471"/>
    </source>
</evidence>